<evidence type="ECO:0000256" key="6">
    <source>
        <dbReference type="ARBA" id="ARBA00022989"/>
    </source>
</evidence>
<evidence type="ECO:0000256" key="3">
    <source>
        <dbReference type="ARBA" id="ARBA00022475"/>
    </source>
</evidence>
<feature type="domain" description="Type II secretion system protein GspF" evidence="9">
    <location>
        <begin position="273"/>
        <end position="395"/>
    </location>
</feature>
<organism evidence="10 11">
    <name type="scientific">Candidatus Campbellbacteria bacterium RIFOXYC2_FULL_35_25</name>
    <dbReference type="NCBI Taxonomy" id="1797582"/>
    <lineage>
        <taxon>Bacteria</taxon>
        <taxon>Candidatus Campbelliibacteriota</taxon>
    </lineage>
</organism>
<evidence type="ECO:0000256" key="7">
    <source>
        <dbReference type="ARBA" id="ARBA00023136"/>
    </source>
</evidence>
<comment type="caution">
    <text evidence="10">The sequence shown here is derived from an EMBL/GenBank/DDBJ whole genome shotgun (WGS) entry which is preliminary data.</text>
</comment>
<dbReference type="Proteomes" id="UP000179003">
    <property type="component" value="Unassembled WGS sequence"/>
</dbReference>
<evidence type="ECO:0000256" key="4">
    <source>
        <dbReference type="ARBA" id="ARBA00022519"/>
    </source>
</evidence>
<keyword evidence="6 8" id="KW-1133">Transmembrane helix</keyword>
<protein>
    <recommendedName>
        <fullName evidence="9">Type II secretion system protein GspF domain-containing protein</fullName>
    </recommendedName>
</protein>
<dbReference type="InterPro" id="IPR018076">
    <property type="entry name" value="T2SS_GspF_dom"/>
</dbReference>
<evidence type="ECO:0000313" key="11">
    <source>
        <dbReference type="Proteomes" id="UP000179003"/>
    </source>
</evidence>
<dbReference type="Gene3D" id="1.20.81.30">
    <property type="entry name" value="Type II secretion system (T2SS), domain F"/>
    <property type="match status" value="2"/>
</dbReference>
<dbReference type="PRINTS" id="PR00812">
    <property type="entry name" value="BCTERIALGSPF"/>
</dbReference>
<dbReference type="PANTHER" id="PTHR30012">
    <property type="entry name" value="GENERAL SECRETION PATHWAY PROTEIN"/>
    <property type="match status" value="1"/>
</dbReference>
<accession>A0A1F5EID3</accession>
<gene>
    <name evidence="10" type="ORF">A2442_01930</name>
</gene>
<comment type="subcellular location">
    <subcellularLocation>
        <location evidence="1">Cell inner membrane</location>
        <topology evidence="1">Multi-pass membrane protein</topology>
    </subcellularLocation>
</comment>
<dbReference type="FunFam" id="1.20.81.30:FF:000001">
    <property type="entry name" value="Type II secretion system protein F"/>
    <property type="match status" value="2"/>
</dbReference>
<evidence type="ECO:0000259" key="9">
    <source>
        <dbReference type="Pfam" id="PF00482"/>
    </source>
</evidence>
<dbReference type="EMBL" id="MFAE01000008">
    <property type="protein sequence ID" value="OGD67135.1"/>
    <property type="molecule type" value="Genomic_DNA"/>
</dbReference>
<dbReference type="AlphaFoldDB" id="A0A1F5EID3"/>
<feature type="transmembrane region" description="Helical" evidence="8">
    <location>
        <begin position="168"/>
        <end position="191"/>
    </location>
</feature>
<feature type="transmembrane region" description="Helical" evidence="8">
    <location>
        <begin position="224"/>
        <end position="241"/>
    </location>
</feature>
<evidence type="ECO:0000256" key="8">
    <source>
        <dbReference type="SAM" id="Phobius"/>
    </source>
</evidence>
<feature type="transmembrane region" description="Helical" evidence="8">
    <location>
        <begin position="376"/>
        <end position="397"/>
    </location>
</feature>
<keyword evidence="4" id="KW-0997">Cell inner membrane</keyword>
<keyword evidence="3" id="KW-1003">Cell membrane</keyword>
<proteinExistence type="inferred from homology"/>
<name>A0A1F5EID3_9BACT</name>
<evidence type="ECO:0000256" key="1">
    <source>
        <dbReference type="ARBA" id="ARBA00004429"/>
    </source>
</evidence>
<feature type="domain" description="Type II secretion system protein GspF" evidence="9">
    <location>
        <begin position="69"/>
        <end position="192"/>
    </location>
</feature>
<evidence type="ECO:0000256" key="2">
    <source>
        <dbReference type="ARBA" id="ARBA00005745"/>
    </source>
</evidence>
<dbReference type="Pfam" id="PF00482">
    <property type="entry name" value="T2SSF"/>
    <property type="match status" value="2"/>
</dbReference>
<evidence type="ECO:0000313" key="10">
    <source>
        <dbReference type="EMBL" id="OGD67135.1"/>
    </source>
</evidence>
<dbReference type="GO" id="GO:0005886">
    <property type="term" value="C:plasma membrane"/>
    <property type="evidence" value="ECO:0007669"/>
    <property type="project" value="UniProtKB-SubCell"/>
</dbReference>
<sequence length="403" mass="44022">MPVFKYKAIKETGEVYNSSTGAKDEEELKKIIRDQGGSLISCEKGMGGWGSLKNISFGGSVKMQDKIIFAKNLAAMISAGLSVSKSLTTLEKQFKNPLFKKVIGEINVKIKGGQTIGASMKDHPKVFSPLFVSMVRAGEESGNISNSLMIVCEQMENSYALKKRVKGALIYPTIIFIVMMIIGVLMLIFIVPTLQATFADLGTDLPFSTQIIISTSDLLKNHSILFIAIVFAIVFLIILAFKTKKGQRIIDIISLKTPMISSITKEINSAYTARTLSSLLSSGVDVLSAFEITEDVLQNSFYKEVLGKAREGIQKGDPVADVFLKNEDLFPPIVSAMVEVGEETGKLPTMLLSVADFYEKEVAQKTKNMSVIIEPVLMVFIGLAVGFFAVSMITPMYSVMANI</sequence>
<comment type="similarity">
    <text evidence="2">Belongs to the GSP F family.</text>
</comment>
<dbReference type="STRING" id="1797582.A2442_01930"/>
<dbReference type="InterPro" id="IPR042094">
    <property type="entry name" value="T2SS_GspF_sf"/>
</dbReference>
<keyword evidence="7 8" id="KW-0472">Membrane</keyword>
<dbReference type="PANTHER" id="PTHR30012:SF0">
    <property type="entry name" value="TYPE II SECRETION SYSTEM PROTEIN F-RELATED"/>
    <property type="match status" value="1"/>
</dbReference>
<evidence type="ECO:0000256" key="5">
    <source>
        <dbReference type="ARBA" id="ARBA00022692"/>
    </source>
</evidence>
<dbReference type="InterPro" id="IPR003004">
    <property type="entry name" value="GspF/PilC"/>
</dbReference>
<reference evidence="10 11" key="1">
    <citation type="journal article" date="2016" name="Nat. Commun.">
        <title>Thousands of microbial genomes shed light on interconnected biogeochemical processes in an aquifer system.</title>
        <authorList>
            <person name="Anantharaman K."/>
            <person name="Brown C.T."/>
            <person name="Hug L.A."/>
            <person name="Sharon I."/>
            <person name="Castelle C.J."/>
            <person name="Probst A.J."/>
            <person name="Thomas B.C."/>
            <person name="Singh A."/>
            <person name="Wilkins M.J."/>
            <person name="Karaoz U."/>
            <person name="Brodie E.L."/>
            <person name="Williams K.H."/>
            <person name="Hubbard S.S."/>
            <person name="Banfield J.F."/>
        </authorList>
    </citation>
    <scope>NUCLEOTIDE SEQUENCE [LARGE SCALE GENOMIC DNA]</scope>
</reference>
<keyword evidence="5 8" id="KW-0812">Transmembrane</keyword>